<accession>A0ABR2WMI7</accession>
<comment type="caution">
    <text evidence="1">The sequence shown here is derived from an EMBL/GenBank/DDBJ whole genome shotgun (WGS) entry which is preliminary data.</text>
</comment>
<gene>
    <name evidence="1" type="ORF">K7432_011301</name>
</gene>
<keyword evidence="2" id="KW-1185">Reference proteome</keyword>
<dbReference type="EMBL" id="JASJQH010000860">
    <property type="protein sequence ID" value="KAK9762708.1"/>
    <property type="molecule type" value="Genomic_DNA"/>
</dbReference>
<name>A0ABR2WMI7_9FUNG</name>
<protein>
    <submittedName>
        <fullName evidence="1">Uncharacterized protein</fullName>
    </submittedName>
</protein>
<organism evidence="1 2">
    <name type="scientific">Basidiobolus ranarum</name>
    <dbReference type="NCBI Taxonomy" id="34480"/>
    <lineage>
        <taxon>Eukaryota</taxon>
        <taxon>Fungi</taxon>
        <taxon>Fungi incertae sedis</taxon>
        <taxon>Zoopagomycota</taxon>
        <taxon>Entomophthoromycotina</taxon>
        <taxon>Basidiobolomycetes</taxon>
        <taxon>Basidiobolales</taxon>
        <taxon>Basidiobolaceae</taxon>
        <taxon>Basidiobolus</taxon>
    </lineage>
</organism>
<reference evidence="1 2" key="1">
    <citation type="submission" date="2023-04" db="EMBL/GenBank/DDBJ databases">
        <title>Genome of Basidiobolus ranarum AG-B5.</title>
        <authorList>
            <person name="Stajich J.E."/>
            <person name="Carter-House D."/>
            <person name="Gryganskyi A."/>
        </authorList>
    </citation>
    <scope>NUCLEOTIDE SEQUENCE [LARGE SCALE GENOMIC DNA]</scope>
    <source>
        <strain evidence="1 2">AG-B5</strain>
    </source>
</reference>
<evidence type="ECO:0000313" key="1">
    <source>
        <dbReference type="EMBL" id="KAK9762708.1"/>
    </source>
</evidence>
<proteinExistence type="predicted"/>
<evidence type="ECO:0000313" key="2">
    <source>
        <dbReference type="Proteomes" id="UP001479436"/>
    </source>
</evidence>
<dbReference type="Proteomes" id="UP001479436">
    <property type="component" value="Unassembled WGS sequence"/>
</dbReference>
<sequence>MGMEVGYARFYYGFDLSQYAKQLTKLECCDDYPDPRDLMDFWRDSTECKSLMNEKSKDVNAASSSDEIALGKRDHSEERDELSKYDISIPREFKFGFDNLGDPNYDDWKVLPYLYFAQYSLACELPQSILLQRNMMKEVERMANPHIKTARMALKVLGIKTWKTLQPSWYICSAHRKD</sequence>